<proteinExistence type="predicted"/>
<protein>
    <submittedName>
        <fullName evidence="1">Uncharacterized protein</fullName>
    </submittedName>
</protein>
<accession>A0AAW2E8Q4</accession>
<name>A0AAW2E8Q4_9HYME</name>
<dbReference type="EMBL" id="JADYXP020000037">
    <property type="protein sequence ID" value="KAL0098764.1"/>
    <property type="molecule type" value="Genomic_DNA"/>
</dbReference>
<reference evidence="1 2" key="1">
    <citation type="submission" date="2023-03" db="EMBL/GenBank/DDBJ databases">
        <title>High recombination rates correlate with genetic variation in Cardiocondyla obscurior ants.</title>
        <authorList>
            <person name="Errbii M."/>
        </authorList>
    </citation>
    <scope>NUCLEOTIDE SEQUENCE [LARGE SCALE GENOMIC DNA]</scope>
    <source>
        <strain evidence="1">Alpha-2009</strain>
        <tissue evidence="1">Whole body</tissue>
    </source>
</reference>
<comment type="caution">
    <text evidence="1">The sequence shown here is derived from an EMBL/GenBank/DDBJ whole genome shotgun (WGS) entry which is preliminary data.</text>
</comment>
<dbReference type="AlphaFoldDB" id="A0AAW2E8Q4"/>
<dbReference type="Proteomes" id="UP001430953">
    <property type="component" value="Unassembled WGS sequence"/>
</dbReference>
<sequence>MHSGLFQALYIHQKPRYGQKTKIFLNLLSIFTSSRDMAKKRKKYFKIWQHDIVRHLKEMHTGLFRAFYFHQHAFGPIPSPLYSSEAEIWPKTKKIFLKFCNIALWHSIDAFWAYSELLYSSEAEIWPKNKKYF</sequence>
<organism evidence="1 2">
    <name type="scientific">Cardiocondyla obscurior</name>
    <dbReference type="NCBI Taxonomy" id="286306"/>
    <lineage>
        <taxon>Eukaryota</taxon>
        <taxon>Metazoa</taxon>
        <taxon>Ecdysozoa</taxon>
        <taxon>Arthropoda</taxon>
        <taxon>Hexapoda</taxon>
        <taxon>Insecta</taxon>
        <taxon>Pterygota</taxon>
        <taxon>Neoptera</taxon>
        <taxon>Endopterygota</taxon>
        <taxon>Hymenoptera</taxon>
        <taxon>Apocrita</taxon>
        <taxon>Aculeata</taxon>
        <taxon>Formicoidea</taxon>
        <taxon>Formicidae</taxon>
        <taxon>Myrmicinae</taxon>
        <taxon>Cardiocondyla</taxon>
    </lineage>
</organism>
<evidence type="ECO:0000313" key="2">
    <source>
        <dbReference type="Proteomes" id="UP001430953"/>
    </source>
</evidence>
<keyword evidence="2" id="KW-1185">Reference proteome</keyword>
<gene>
    <name evidence="1" type="ORF">PUN28_020720</name>
</gene>
<evidence type="ECO:0000313" key="1">
    <source>
        <dbReference type="EMBL" id="KAL0098764.1"/>
    </source>
</evidence>